<reference evidence="1 2" key="1">
    <citation type="submission" date="2015-01" db="EMBL/GenBank/DDBJ databases">
        <title>Evolution of Trichinella species and genotypes.</title>
        <authorList>
            <person name="Korhonen P.K."/>
            <person name="Edoardo P."/>
            <person name="Giuseppe L.R."/>
            <person name="Gasser R.B."/>
        </authorList>
    </citation>
    <scope>NUCLEOTIDE SEQUENCE [LARGE SCALE GENOMIC DNA]</scope>
    <source>
        <strain evidence="1">ISS1980</strain>
    </source>
</reference>
<dbReference type="Proteomes" id="UP000054843">
    <property type="component" value="Unassembled WGS sequence"/>
</dbReference>
<comment type="caution">
    <text evidence="1">The sequence shown here is derived from an EMBL/GenBank/DDBJ whole genome shotgun (WGS) entry which is preliminary data.</text>
</comment>
<sequence length="106" mass="11735">MTARGYHTPSASLRETFPLDAAGRLRLQSYLLSTGPYPGQSGIRGVARSHPSGLTNHCSPGVCANQQTALHRNTSAFRCKRFFILKQQQPTINKNEQQPTINNKQI</sequence>
<dbReference type="AlphaFoldDB" id="A0A0V1M251"/>
<protein>
    <submittedName>
        <fullName evidence="1">Uncharacterized protein</fullName>
    </submittedName>
</protein>
<gene>
    <name evidence="1" type="ORF">T10_1016</name>
</gene>
<dbReference type="EMBL" id="JYDO01000298">
    <property type="protein sequence ID" value="KRZ65768.1"/>
    <property type="molecule type" value="Genomic_DNA"/>
</dbReference>
<keyword evidence="2" id="KW-1185">Reference proteome</keyword>
<evidence type="ECO:0000313" key="1">
    <source>
        <dbReference type="EMBL" id="KRZ65768.1"/>
    </source>
</evidence>
<accession>A0A0V1M251</accession>
<organism evidence="1 2">
    <name type="scientific">Trichinella papuae</name>
    <dbReference type="NCBI Taxonomy" id="268474"/>
    <lineage>
        <taxon>Eukaryota</taxon>
        <taxon>Metazoa</taxon>
        <taxon>Ecdysozoa</taxon>
        <taxon>Nematoda</taxon>
        <taxon>Enoplea</taxon>
        <taxon>Dorylaimia</taxon>
        <taxon>Trichinellida</taxon>
        <taxon>Trichinellidae</taxon>
        <taxon>Trichinella</taxon>
    </lineage>
</organism>
<proteinExistence type="predicted"/>
<name>A0A0V1M251_9BILA</name>
<evidence type="ECO:0000313" key="2">
    <source>
        <dbReference type="Proteomes" id="UP000054843"/>
    </source>
</evidence>